<evidence type="ECO:0000256" key="5">
    <source>
        <dbReference type="SAM" id="Phobius"/>
    </source>
</evidence>
<name>A0AAV7NJZ7_PLEWA</name>
<dbReference type="EMBL" id="JANPWB010000012">
    <property type="protein sequence ID" value="KAJ1116331.1"/>
    <property type="molecule type" value="Genomic_DNA"/>
</dbReference>
<feature type="domain" description="UBA" evidence="6">
    <location>
        <begin position="300"/>
        <end position="340"/>
    </location>
</feature>
<dbReference type="PROSITE" id="PS50030">
    <property type="entry name" value="UBA"/>
    <property type="match status" value="1"/>
</dbReference>
<dbReference type="PANTHER" id="PTHR43066">
    <property type="entry name" value="RHOMBOID-RELATED PROTEIN"/>
    <property type="match status" value="1"/>
</dbReference>
<feature type="transmembrane region" description="Helical" evidence="5">
    <location>
        <begin position="163"/>
        <end position="190"/>
    </location>
</feature>
<comment type="subcellular location">
    <subcellularLocation>
        <location evidence="1">Membrane</location>
        <topology evidence="1">Multi-pass membrane protein</topology>
    </subcellularLocation>
</comment>
<dbReference type="InterPro" id="IPR009060">
    <property type="entry name" value="UBA-like_sf"/>
</dbReference>
<keyword evidence="2 5" id="KW-0812">Transmembrane</keyword>
<dbReference type="GO" id="GO:0016020">
    <property type="term" value="C:membrane"/>
    <property type="evidence" value="ECO:0007669"/>
    <property type="project" value="UniProtKB-SubCell"/>
</dbReference>
<evidence type="ECO:0000256" key="1">
    <source>
        <dbReference type="ARBA" id="ARBA00004141"/>
    </source>
</evidence>
<evidence type="ECO:0000313" key="8">
    <source>
        <dbReference type="Proteomes" id="UP001066276"/>
    </source>
</evidence>
<reference evidence="7" key="1">
    <citation type="journal article" date="2022" name="bioRxiv">
        <title>Sequencing and chromosome-scale assembly of the giantPleurodeles waltlgenome.</title>
        <authorList>
            <person name="Brown T."/>
            <person name="Elewa A."/>
            <person name="Iarovenko S."/>
            <person name="Subramanian E."/>
            <person name="Araus A.J."/>
            <person name="Petzold A."/>
            <person name="Susuki M."/>
            <person name="Suzuki K.-i.T."/>
            <person name="Hayashi T."/>
            <person name="Toyoda A."/>
            <person name="Oliveira C."/>
            <person name="Osipova E."/>
            <person name="Leigh N.D."/>
            <person name="Simon A."/>
            <person name="Yun M.H."/>
        </authorList>
    </citation>
    <scope>NUCLEOTIDE SEQUENCE</scope>
    <source>
        <strain evidence="7">20211129_DDA</strain>
        <tissue evidence="7">Liver</tissue>
    </source>
</reference>
<dbReference type="SUPFAM" id="SSF46934">
    <property type="entry name" value="UBA-like"/>
    <property type="match status" value="1"/>
</dbReference>
<feature type="transmembrane region" description="Helical" evidence="5">
    <location>
        <begin position="20"/>
        <end position="40"/>
    </location>
</feature>
<gene>
    <name evidence="7" type="ORF">NDU88_004546</name>
</gene>
<dbReference type="Pfam" id="PF00627">
    <property type="entry name" value="UBA"/>
    <property type="match status" value="1"/>
</dbReference>
<evidence type="ECO:0000256" key="2">
    <source>
        <dbReference type="ARBA" id="ARBA00022692"/>
    </source>
</evidence>
<dbReference type="SUPFAM" id="SSF144091">
    <property type="entry name" value="Rhomboid-like"/>
    <property type="match status" value="1"/>
</dbReference>
<dbReference type="InterPro" id="IPR015940">
    <property type="entry name" value="UBA"/>
</dbReference>
<keyword evidence="4 5" id="KW-0472">Membrane</keyword>
<keyword evidence="8" id="KW-1185">Reference proteome</keyword>
<evidence type="ECO:0000256" key="4">
    <source>
        <dbReference type="ARBA" id="ARBA00023136"/>
    </source>
</evidence>
<dbReference type="Proteomes" id="UP001066276">
    <property type="component" value="Chromosome 8"/>
</dbReference>
<feature type="transmembrane region" description="Helical" evidence="5">
    <location>
        <begin position="95"/>
        <end position="118"/>
    </location>
</feature>
<sequence>MLTSTGSSGLYKAPVSKSLLLVPSALSVLLVLLFQNYLSFFQYNIQAVKEDFQIWRILLGRTICLDLKDTFCSGLLVYNFRIFERRYGSRKFSSFLLSTWILSAPFEFILVEAIHHTFGITVNQLPSGFLAPIFGLFVPFYGSIPGVQVTVVLGHFPISNKTLVYIVGLQLLTSSPSMCIIAVSGLVAGLCYNSNVWEINKVFYIPDWLAKISSCTLEPLFSSTQPTTESQEGMGATLDIQRQQRMELFDQQIMLSQFTPRGPQAQVGMFHWSRLFTPFRHGLFPSANNPTPAQEVRHTAASEQQVAQLMDMGFSRADALAALRASNNDINRASNSLLQH</sequence>
<comment type="caution">
    <text evidence="7">The sequence shown here is derived from an EMBL/GenBank/DDBJ whole genome shotgun (WGS) entry which is preliminary data.</text>
</comment>
<evidence type="ECO:0000256" key="3">
    <source>
        <dbReference type="ARBA" id="ARBA00022989"/>
    </source>
</evidence>
<keyword evidence="3 5" id="KW-1133">Transmembrane helix</keyword>
<dbReference type="SMART" id="SM00165">
    <property type="entry name" value="UBA"/>
    <property type="match status" value="1"/>
</dbReference>
<feature type="transmembrane region" description="Helical" evidence="5">
    <location>
        <begin position="130"/>
        <end position="156"/>
    </location>
</feature>
<dbReference type="Gene3D" id="1.10.8.10">
    <property type="entry name" value="DNA helicase RuvA subunit, C-terminal domain"/>
    <property type="match status" value="1"/>
</dbReference>
<dbReference type="AlphaFoldDB" id="A0AAV7NJZ7"/>
<dbReference type="FunFam" id="1.10.8.10:FF:000003">
    <property type="entry name" value="UV excision repair protein RAD23 homolog"/>
    <property type="match status" value="1"/>
</dbReference>
<organism evidence="7 8">
    <name type="scientific">Pleurodeles waltl</name>
    <name type="common">Iberian ribbed newt</name>
    <dbReference type="NCBI Taxonomy" id="8319"/>
    <lineage>
        <taxon>Eukaryota</taxon>
        <taxon>Metazoa</taxon>
        <taxon>Chordata</taxon>
        <taxon>Craniata</taxon>
        <taxon>Vertebrata</taxon>
        <taxon>Euteleostomi</taxon>
        <taxon>Amphibia</taxon>
        <taxon>Batrachia</taxon>
        <taxon>Caudata</taxon>
        <taxon>Salamandroidea</taxon>
        <taxon>Salamandridae</taxon>
        <taxon>Pleurodelinae</taxon>
        <taxon>Pleurodeles</taxon>
    </lineage>
</organism>
<evidence type="ECO:0000259" key="6">
    <source>
        <dbReference type="PROSITE" id="PS50030"/>
    </source>
</evidence>
<accession>A0AAV7NJZ7</accession>
<evidence type="ECO:0000313" key="7">
    <source>
        <dbReference type="EMBL" id="KAJ1116331.1"/>
    </source>
</evidence>
<proteinExistence type="predicted"/>
<dbReference type="GO" id="GO:0004252">
    <property type="term" value="F:serine-type endopeptidase activity"/>
    <property type="evidence" value="ECO:0007669"/>
    <property type="project" value="TreeGrafter"/>
</dbReference>
<dbReference type="PANTHER" id="PTHR43066:SF21">
    <property type="entry name" value="UBIQUITIN-ASSOCIATED DOMAIN-CONTAINING PROTEIN 2"/>
    <property type="match status" value="1"/>
</dbReference>
<dbReference type="InterPro" id="IPR035952">
    <property type="entry name" value="Rhomboid-like_sf"/>
</dbReference>
<protein>
    <recommendedName>
        <fullName evidence="6">UBA domain-containing protein</fullName>
    </recommendedName>
</protein>